<dbReference type="AlphaFoldDB" id="I1CSH1"/>
<dbReference type="RefSeq" id="XP_067526797.1">
    <property type="nucleotide sequence ID" value="XM_067670696.1"/>
</dbReference>
<proteinExistence type="predicted"/>
<dbReference type="InterPro" id="IPR013320">
    <property type="entry name" value="ConA-like_dom_sf"/>
</dbReference>
<dbReference type="SUPFAM" id="SSF48371">
    <property type="entry name" value="ARM repeat"/>
    <property type="match status" value="1"/>
</dbReference>
<sequence>MFSGVMEAIQGIPRDDLDLRLEALMTVKKLFKLDSSSRDAFRREGGFVSLVSMIVALEGAFEEPEKYSRDDPINIEVVQDKTVLVLQTVFSVLAESMHQHEVNKHYFMKDVGYETVENAITLTGAFSQRHIAERIFGILFSFAVENEMILELFVTDQDKSKEQDINRRIELTLENSSIFVVNPEIMPVVLRLQQIASAHVQLSQSVLCALLALSQGNTGNQVKMNRSGLILSLFQRLLSEKQEQQTEEGNIKETLVNITKNLMNMGISSNELRYIFKKFNISSIDSSAEYLLDLALHGASGSRWPGFIQFNNPNACLEIPQLADFPPPNPGYTLLFWLHIEKQNDLSSLSLFSIWNDQQQTFRVFIDAKSKMLLIQSSYSKQPILFKSFEFQVGYWYHLVLVHNRSRLASRLSSINTIEKETINMYFNMGPRYKSLFQDSLEQFQTYEATTTLYLTLRNMSKGRRSNSSDKQLLISILGGSAFQSIPENKFVFAFFANNALSEGIHSGLALTGISTATQQKVVSEISNSRMILNSAVPKLDIAVYRPKSMGYLVGEPVVAYSFGLDESIWKIGGCAVALKLIENSQTSKTLCKSIAFLLETIRFSWRNSADMERCHGYEILAYLLKQKRDLITLELFELLLVFIGKDVKNLENSIINNPLAYRYVVLNFEIWKKTSLDVQKAHLEQFILFLNNSKLRSFNVKRLSKSHLVKKLLLAFRMSIYAKELVPHVVHALKAVMLSNWDTEGIRAVATFLASTVAQGNT</sequence>
<dbReference type="GeneID" id="93623077"/>
<dbReference type="OMA" id="ENEMYME"/>
<dbReference type="Pfam" id="PF23295">
    <property type="entry name" value="Arm_4"/>
    <property type="match status" value="1"/>
</dbReference>
<keyword evidence="1" id="KW-0853">WD repeat</keyword>
<dbReference type="eggNOG" id="KOG1786">
    <property type="taxonomic scope" value="Eukaryota"/>
</dbReference>
<evidence type="ECO:0000259" key="2">
    <source>
        <dbReference type="Pfam" id="PF15787"/>
    </source>
</evidence>
<protein>
    <submittedName>
        <fullName evidence="4">Uncharacterized protein</fullName>
    </submittedName>
</protein>
<keyword evidence="5" id="KW-1185">Reference proteome</keyword>
<dbReference type="InterPro" id="IPR031570">
    <property type="entry name" value="NBEA/BDCP_DUF4704"/>
</dbReference>
<accession>I1CSH1</accession>
<dbReference type="InterPro" id="IPR011989">
    <property type="entry name" value="ARM-like"/>
</dbReference>
<dbReference type="PANTHER" id="PTHR46108:SF4">
    <property type="entry name" value="BLUE CHEESE"/>
    <property type="match status" value="1"/>
</dbReference>
<dbReference type="Gene3D" id="1.25.10.10">
    <property type="entry name" value="Leucine-rich Repeat Variant"/>
    <property type="match status" value="1"/>
</dbReference>
<feature type="domain" description="DUF4704" evidence="2">
    <location>
        <begin position="585"/>
        <end position="705"/>
    </location>
</feature>
<dbReference type="Proteomes" id="UP000009138">
    <property type="component" value="Unassembled WGS sequence"/>
</dbReference>
<dbReference type="STRING" id="246409.I1CSH1"/>
<dbReference type="SUPFAM" id="SSF49899">
    <property type="entry name" value="Concanavalin A-like lectins/glucanases"/>
    <property type="match status" value="1"/>
</dbReference>
<feature type="domain" description="Alfy-like armadillo-like repeat" evidence="3">
    <location>
        <begin position="15"/>
        <end position="268"/>
    </location>
</feature>
<dbReference type="VEuPathDB" id="FungiDB:RO3G_16112"/>
<organism evidence="4 5">
    <name type="scientific">Rhizopus delemar (strain RA 99-880 / ATCC MYA-4621 / FGSC 9543 / NRRL 43880)</name>
    <name type="common">Mucormycosis agent</name>
    <name type="synonym">Rhizopus arrhizus var. delemar</name>
    <dbReference type="NCBI Taxonomy" id="246409"/>
    <lineage>
        <taxon>Eukaryota</taxon>
        <taxon>Fungi</taxon>
        <taxon>Fungi incertae sedis</taxon>
        <taxon>Mucoromycota</taxon>
        <taxon>Mucoromycotina</taxon>
        <taxon>Mucoromycetes</taxon>
        <taxon>Mucorales</taxon>
        <taxon>Mucorineae</taxon>
        <taxon>Rhizopodaceae</taxon>
        <taxon>Rhizopus</taxon>
    </lineage>
</organism>
<evidence type="ECO:0000313" key="5">
    <source>
        <dbReference type="Proteomes" id="UP000009138"/>
    </source>
</evidence>
<evidence type="ECO:0000259" key="3">
    <source>
        <dbReference type="Pfam" id="PF23295"/>
    </source>
</evidence>
<evidence type="ECO:0000313" key="4">
    <source>
        <dbReference type="EMBL" id="EIE91401.1"/>
    </source>
</evidence>
<name>I1CSH1_RHIO9</name>
<dbReference type="InterPro" id="IPR016024">
    <property type="entry name" value="ARM-type_fold"/>
</dbReference>
<dbReference type="OrthoDB" id="26681at2759"/>
<dbReference type="InterPro" id="IPR051944">
    <property type="entry name" value="BEACH_domain_protein"/>
</dbReference>
<dbReference type="EMBL" id="CH476749">
    <property type="protein sequence ID" value="EIE91401.1"/>
    <property type="molecule type" value="Genomic_DNA"/>
</dbReference>
<gene>
    <name evidence="4" type="ORF">RO3G_16112</name>
</gene>
<dbReference type="InterPro" id="IPR056252">
    <property type="entry name" value="Alfy-like_Arm-like"/>
</dbReference>
<reference evidence="4 5" key="1">
    <citation type="journal article" date="2009" name="PLoS Genet.">
        <title>Genomic analysis of the basal lineage fungus Rhizopus oryzae reveals a whole-genome duplication.</title>
        <authorList>
            <person name="Ma L.-J."/>
            <person name="Ibrahim A.S."/>
            <person name="Skory C."/>
            <person name="Grabherr M.G."/>
            <person name="Burger G."/>
            <person name="Butler M."/>
            <person name="Elias M."/>
            <person name="Idnurm A."/>
            <person name="Lang B.F."/>
            <person name="Sone T."/>
            <person name="Abe A."/>
            <person name="Calvo S.E."/>
            <person name="Corrochano L.M."/>
            <person name="Engels R."/>
            <person name="Fu J."/>
            <person name="Hansberg W."/>
            <person name="Kim J.-M."/>
            <person name="Kodira C.D."/>
            <person name="Koehrsen M.J."/>
            <person name="Liu B."/>
            <person name="Miranda-Saavedra D."/>
            <person name="O'Leary S."/>
            <person name="Ortiz-Castellanos L."/>
            <person name="Poulter R."/>
            <person name="Rodriguez-Romero J."/>
            <person name="Ruiz-Herrera J."/>
            <person name="Shen Y.-Q."/>
            <person name="Zeng Q."/>
            <person name="Galagan J."/>
            <person name="Birren B.W."/>
            <person name="Cuomo C.A."/>
            <person name="Wickes B.L."/>
        </authorList>
    </citation>
    <scope>NUCLEOTIDE SEQUENCE [LARGE SCALE GENOMIC DNA]</scope>
    <source>
        <strain evidence="5">RA 99-880 / ATCC MYA-4621 / FGSC 9543 / NRRL 43880</strain>
    </source>
</reference>
<dbReference type="InParanoid" id="I1CSH1"/>
<evidence type="ECO:0000256" key="1">
    <source>
        <dbReference type="ARBA" id="ARBA00022574"/>
    </source>
</evidence>
<dbReference type="Pfam" id="PF15787">
    <property type="entry name" value="DUF4704"/>
    <property type="match status" value="1"/>
</dbReference>
<dbReference type="PANTHER" id="PTHR46108">
    <property type="entry name" value="BLUE CHEESE"/>
    <property type="match status" value="1"/>
</dbReference>